<keyword evidence="3" id="KW-1185">Reference proteome</keyword>
<comment type="caution">
    <text evidence="2">The sequence shown here is derived from an EMBL/GenBank/DDBJ whole genome shotgun (WGS) entry which is preliminary data.</text>
</comment>
<reference evidence="3" key="1">
    <citation type="submission" date="2017-10" db="EMBL/GenBank/DDBJ databases">
        <title>Rapid genome shrinkage in a self-fertile nematode reveals novel sperm competition proteins.</title>
        <authorList>
            <person name="Yin D."/>
            <person name="Schwarz E.M."/>
            <person name="Thomas C.G."/>
            <person name="Felde R.L."/>
            <person name="Korf I.F."/>
            <person name="Cutter A.D."/>
            <person name="Schartner C.M."/>
            <person name="Ralston E.J."/>
            <person name="Meyer B.J."/>
            <person name="Haag E.S."/>
        </authorList>
    </citation>
    <scope>NUCLEOTIDE SEQUENCE [LARGE SCALE GENOMIC DNA]</scope>
    <source>
        <strain evidence="3">JU1422</strain>
    </source>
</reference>
<dbReference type="PANTHER" id="PTHR31897">
    <property type="entry name" value="PROTEIN CBG17011-RELATED"/>
    <property type="match status" value="1"/>
</dbReference>
<evidence type="ECO:0000313" key="3">
    <source>
        <dbReference type="Proteomes" id="UP000230233"/>
    </source>
</evidence>
<keyword evidence="1" id="KW-0732">Signal</keyword>
<dbReference type="Proteomes" id="UP000230233">
    <property type="component" value="Chromosome V"/>
</dbReference>
<dbReference type="OrthoDB" id="5881792at2759"/>
<proteinExistence type="predicted"/>
<dbReference type="AlphaFoldDB" id="A0A2G5TNN0"/>
<organism evidence="2 3">
    <name type="scientific">Caenorhabditis nigoni</name>
    <dbReference type="NCBI Taxonomy" id="1611254"/>
    <lineage>
        <taxon>Eukaryota</taxon>
        <taxon>Metazoa</taxon>
        <taxon>Ecdysozoa</taxon>
        <taxon>Nematoda</taxon>
        <taxon>Chromadorea</taxon>
        <taxon>Rhabditida</taxon>
        <taxon>Rhabditina</taxon>
        <taxon>Rhabditomorpha</taxon>
        <taxon>Rhabditoidea</taxon>
        <taxon>Rhabditidae</taxon>
        <taxon>Peloderinae</taxon>
        <taxon>Caenorhabditis</taxon>
    </lineage>
</organism>
<gene>
    <name evidence="2" type="primary">Cnig_chr_V.g20643</name>
    <name evidence="2" type="ORF">B9Z55_020643</name>
</gene>
<dbReference type="PANTHER" id="PTHR31897:SF8">
    <property type="entry name" value="DUF19 DOMAIN-CONTAINING PROTEIN"/>
    <property type="match status" value="1"/>
</dbReference>
<dbReference type="EMBL" id="PDUG01000005">
    <property type="protein sequence ID" value="PIC28852.1"/>
    <property type="molecule type" value="Genomic_DNA"/>
</dbReference>
<evidence type="ECO:0000256" key="1">
    <source>
        <dbReference type="SAM" id="SignalP"/>
    </source>
</evidence>
<name>A0A2G5TNN0_9PELO</name>
<evidence type="ECO:0008006" key="4">
    <source>
        <dbReference type="Google" id="ProtNLM"/>
    </source>
</evidence>
<accession>A0A2G5TNN0</accession>
<evidence type="ECO:0000313" key="2">
    <source>
        <dbReference type="EMBL" id="PIC28852.1"/>
    </source>
</evidence>
<sequence>MKLFLLLNALLIPLIVHGAISRKYCISEINKACHEEMKEKSAVLNSIHRSFFPPSPSTIRNYTVKCEGVMKCASKLNCVQKRSQIEITGAICENVGVEYYFYEHQCIIPFIREVYKKEHNCAEDFEAVLRTPSMVEQALKNEKSCISKLLRKNPVKLLEPYFKIQNLNSITNDCTSPSDKLEKMRCDGLGLGLEFRLKEIPVLNASDSDVKEATNMCRRIEVNCLIIIFIMRCFILQKCQKDACLTSGVLKQVIKANCDYVGMISGELKNIFELHPEYSRCECLKRMSYLDVFNAYKRCMGQEMNCWLYAIMDSCNSPVQSGLEKCPHEKSFYGFPPVLFSDPPPRVFLYAREDK</sequence>
<protein>
    <recommendedName>
        <fullName evidence="4">DUF19 domain-containing protein</fullName>
    </recommendedName>
</protein>
<feature type="chain" id="PRO_5013606471" description="DUF19 domain-containing protein" evidence="1">
    <location>
        <begin position="19"/>
        <end position="355"/>
    </location>
</feature>
<feature type="signal peptide" evidence="1">
    <location>
        <begin position="1"/>
        <end position="18"/>
    </location>
</feature>